<dbReference type="EMBL" id="CAICTM010001583">
    <property type="protein sequence ID" value="CAB9524787.1"/>
    <property type="molecule type" value="Genomic_DNA"/>
</dbReference>
<name>A0A9N8HTG6_9STRA</name>
<comment type="caution">
    <text evidence="1">The sequence shown here is derived from an EMBL/GenBank/DDBJ whole genome shotgun (WGS) entry which is preliminary data.</text>
</comment>
<organism evidence="1 2">
    <name type="scientific">Seminavis robusta</name>
    <dbReference type="NCBI Taxonomy" id="568900"/>
    <lineage>
        <taxon>Eukaryota</taxon>
        <taxon>Sar</taxon>
        <taxon>Stramenopiles</taxon>
        <taxon>Ochrophyta</taxon>
        <taxon>Bacillariophyta</taxon>
        <taxon>Bacillariophyceae</taxon>
        <taxon>Bacillariophycidae</taxon>
        <taxon>Naviculales</taxon>
        <taxon>Naviculaceae</taxon>
        <taxon>Seminavis</taxon>
    </lineage>
</organism>
<keyword evidence="2" id="KW-1185">Reference proteome</keyword>
<dbReference type="AlphaFoldDB" id="A0A9N8HTG6"/>
<proteinExistence type="predicted"/>
<dbReference type="Proteomes" id="UP001153069">
    <property type="component" value="Unassembled WGS sequence"/>
</dbReference>
<sequence length="246" mass="28270">MAAVLHQSSLKRIDVTFATPCWTTTTTQTNSASPPLRLTEALKHNTCLQKLCLRGVIPDDQTHHYVPFLQVLEHDNTTLEELVLTHPECNHHNNNDNRQRKLQFFLQLNRQPLLNQQGFRTLLRSLDEAIPPHLVLPCLQAAQAADEALHPPDVDDDDDDDDDLEEDFYGYIYHSPSWQATTQHKKKKRGTVSALYYLLRQQPSLIHLACQQQQSRRQKQQQQPCDAMQGDSPQLLLLDDDIVALW</sequence>
<accession>A0A9N8HTG6</accession>
<protein>
    <submittedName>
        <fullName evidence="1">Uncharacterized protein</fullName>
    </submittedName>
</protein>
<reference evidence="1" key="1">
    <citation type="submission" date="2020-06" db="EMBL/GenBank/DDBJ databases">
        <authorList>
            <consortium name="Plant Systems Biology data submission"/>
        </authorList>
    </citation>
    <scope>NUCLEOTIDE SEQUENCE</scope>
    <source>
        <strain evidence="1">D6</strain>
    </source>
</reference>
<evidence type="ECO:0000313" key="1">
    <source>
        <dbReference type="EMBL" id="CAB9524787.1"/>
    </source>
</evidence>
<gene>
    <name evidence="1" type="ORF">SEMRO_1585_G284080.1</name>
</gene>
<evidence type="ECO:0000313" key="2">
    <source>
        <dbReference type="Proteomes" id="UP001153069"/>
    </source>
</evidence>